<dbReference type="EMBL" id="CAJVPV010045597">
    <property type="protein sequence ID" value="CAG8769470.1"/>
    <property type="molecule type" value="Genomic_DNA"/>
</dbReference>
<dbReference type="InterPro" id="IPR053060">
    <property type="entry name" value="Cytokinesis_Signaling_Reg"/>
</dbReference>
<dbReference type="PANTHER" id="PTHR36419">
    <property type="entry name" value="ARRESTIN FAMILY PROTEIN 1"/>
    <property type="match status" value="1"/>
</dbReference>
<dbReference type="GO" id="GO:0000935">
    <property type="term" value="C:division septum"/>
    <property type="evidence" value="ECO:0007669"/>
    <property type="project" value="TreeGrafter"/>
</dbReference>
<dbReference type="Gene3D" id="2.60.40.640">
    <property type="match status" value="1"/>
</dbReference>
<evidence type="ECO:0000313" key="2">
    <source>
        <dbReference type="Proteomes" id="UP000789342"/>
    </source>
</evidence>
<dbReference type="AlphaFoldDB" id="A0A9N9J926"/>
<accession>A0A9N9J926</accession>
<feature type="non-terminal residue" evidence="1">
    <location>
        <position position="347"/>
    </location>
</feature>
<reference evidence="1" key="1">
    <citation type="submission" date="2021-06" db="EMBL/GenBank/DDBJ databases">
        <authorList>
            <person name="Kallberg Y."/>
            <person name="Tangrot J."/>
            <person name="Rosling A."/>
        </authorList>
    </citation>
    <scope>NUCLEOTIDE SEQUENCE</scope>
    <source>
        <strain evidence="1">CL551</strain>
    </source>
</reference>
<dbReference type="InterPro" id="IPR014752">
    <property type="entry name" value="Arrestin-like_C"/>
</dbReference>
<dbReference type="OrthoDB" id="2371641at2759"/>
<organism evidence="1 2">
    <name type="scientific">Acaulospora morrowiae</name>
    <dbReference type="NCBI Taxonomy" id="94023"/>
    <lineage>
        <taxon>Eukaryota</taxon>
        <taxon>Fungi</taxon>
        <taxon>Fungi incertae sedis</taxon>
        <taxon>Mucoromycota</taxon>
        <taxon>Glomeromycotina</taxon>
        <taxon>Glomeromycetes</taxon>
        <taxon>Diversisporales</taxon>
        <taxon>Acaulosporaceae</taxon>
        <taxon>Acaulospora</taxon>
    </lineage>
</organism>
<protein>
    <submittedName>
        <fullName evidence="1">18916_t:CDS:1</fullName>
    </submittedName>
</protein>
<comment type="caution">
    <text evidence="1">The sequence shown here is derived from an EMBL/GenBank/DDBJ whole genome shotgun (WGS) entry which is preliminary data.</text>
</comment>
<keyword evidence="2" id="KW-1185">Reference proteome</keyword>
<dbReference type="PANTHER" id="PTHR36419:SF1">
    <property type="entry name" value="RHO1 GEF LOCALIZING PROTEIN 1"/>
    <property type="match status" value="1"/>
</dbReference>
<proteinExistence type="predicted"/>
<name>A0A9N9J926_9GLOM</name>
<feature type="non-terminal residue" evidence="1">
    <location>
        <position position="1"/>
    </location>
</feature>
<gene>
    <name evidence="1" type="ORF">AMORRO_LOCUS16497</name>
</gene>
<sequence>LTLPGPPRTDYRHFSSRAYFTYTPHETQFQQGYLGIQPSKIKGTFHLRYPTSQPLLVERIEITFKGKGSVKWKQGKREYRRVNKFFRLTKEIWSSLARGYFEPITSLDLPFDFIIPDVSPSTITQIDNGSINYSIKAKIYRKSNFIVKNSSKVIEVWVNINRWNFPPTPDYEISPIVKRFEMFECQMILDRTVFGANDVINVSIRFILFDMRVNVKKVLIKLKQYHRLKSSLDSKLTKRYVAGDEVSGDQILMSSDLLNEFLVERKLNLREGHDRSRDLRCSCNTVLMDIWHKVKVKVYMGNTETSYVGFEKDVKICNVAPVNSFIIGLEERTVTRSTIQSSLDTNE</sequence>
<dbReference type="GO" id="GO:0000917">
    <property type="term" value="P:division septum assembly"/>
    <property type="evidence" value="ECO:0007669"/>
    <property type="project" value="TreeGrafter"/>
</dbReference>
<dbReference type="Proteomes" id="UP000789342">
    <property type="component" value="Unassembled WGS sequence"/>
</dbReference>
<evidence type="ECO:0000313" key="1">
    <source>
        <dbReference type="EMBL" id="CAG8769470.1"/>
    </source>
</evidence>